<dbReference type="EMBL" id="CBMG010001532">
    <property type="protein sequence ID" value="CEG03620.1"/>
    <property type="molecule type" value="Genomic_DNA"/>
</dbReference>
<proteinExistence type="predicted"/>
<gene>
    <name evidence="2" type="ORF">BN851_0078610</name>
</gene>
<feature type="compositionally biased region" description="Basic and acidic residues" evidence="1">
    <location>
        <begin position="34"/>
        <end position="47"/>
    </location>
</feature>
<sequence>MITQPVQEKPPIGAPLCKTHFESYVLEHIKHLLESKQSKTTKKRPEPTRFQPRRAAKDSHILAKAKRKRDTDQELAKSEAKRRKTDNSAQNSTKWKAFSKALEQQVDEIAGKAREDGFGDCPFGPTPWTCHLCTSEIAKSTDGMLLANEEPGAPVADMSPIGCSLEVNLWDGVWLGELEFSQCEGLSYILDACGEPMFMFL</sequence>
<feature type="compositionally biased region" description="Basic and acidic residues" evidence="1">
    <location>
        <begin position="69"/>
        <end position="79"/>
    </location>
</feature>
<name>A0A096PFE4_9HYPO</name>
<feature type="region of interest" description="Disordered" evidence="1">
    <location>
        <begin position="34"/>
        <end position="94"/>
    </location>
</feature>
<protein>
    <submittedName>
        <fullName evidence="2">WGS project CBMG000000000 data, contig CS5907-c001536</fullName>
    </submittedName>
</protein>
<reference evidence="2" key="1">
    <citation type="submission" date="2013-05" db="EMBL/GenBank/DDBJ databases">
        <title>Draft genome sequences of six wheat associated Fusarium spp. isolates.</title>
        <authorList>
            <person name="Moolhuijzen P.M."/>
            <person name="Manners J.M."/>
            <person name="Wilcox S."/>
            <person name="Bellgard M.I."/>
            <person name="Gardiner D.M."/>
        </authorList>
    </citation>
    <scope>NUCLEOTIDE SEQUENCE</scope>
    <source>
        <strain evidence="2">CS5907</strain>
        <strain evidence="2">CS5907</strain>
    </source>
</reference>
<evidence type="ECO:0000313" key="2">
    <source>
        <dbReference type="EMBL" id="CEG03620.1"/>
    </source>
</evidence>
<evidence type="ECO:0000256" key="1">
    <source>
        <dbReference type="SAM" id="MobiDB-lite"/>
    </source>
</evidence>
<comment type="caution">
    <text evidence="2">The sequence shown here is derived from an EMBL/GenBank/DDBJ whole genome shotgun (WGS) entry which is preliminary data.</text>
</comment>
<organism evidence="2">
    <name type="scientific">Fusarium acuminatum CS5907</name>
    <dbReference type="NCBI Taxonomy" id="1318461"/>
    <lineage>
        <taxon>Eukaryota</taxon>
        <taxon>Fungi</taxon>
        <taxon>Dikarya</taxon>
        <taxon>Ascomycota</taxon>
        <taxon>Pezizomycotina</taxon>
        <taxon>Sordariomycetes</taxon>
        <taxon>Hypocreomycetidae</taxon>
        <taxon>Hypocreales</taxon>
        <taxon>Nectriaceae</taxon>
        <taxon>Fusarium</taxon>
        <taxon>Fusarium tricinctum species complex</taxon>
    </lineage>
</organism>
<dbReference type="AlphaFoldDB" id="A0A096PFE4"/>
<accession>A0A096PFE4</accession>